<feature type="transmembrane region" description="Helical" evidence="8">
    <location>
        <begin position="194"/>
        <end position="212"/>
    </location>
</feature>
<dbReference type="SUPFAM" id="SSF111352">
    <property type="entry name" value="Ammonium transporter"/>
    <property type="match status" value="1"/>
</dbReference>
<keyword evidence="7" id="KW-0924">Ammonia transport</keyword>
<evidence type="ECO:0000256" key="5">
    <source>
        <dbReference type="ARBA" id="ARBA00022989"/>
    </source>
</evidence>
<dbReference type="EMBL" id="CP002156">
    <property type="protein sequence ID" value="ADM10658.1"/>
    <property type="molecule type" value="Genomic_DNA"/>
</dbReference>
<evidence type="ECO:0000256" key="6">
    <source>
        <dbReference type="ARBA" id="ARBA00023136"/>
    </source>
</evidence>
<dbReference type="GO" id="GO:0008519">
    <property type="term" value="F:ammonium channel activity"/>
    <property type="evidence" value="ECO:0007669"/>
    <property type="project" value="InterPro"/>
</dbReference>
<feature type="domain" description="Ammonium transporter AmtB-like" evidence="10">
    <location>
        <begin position="42"/>
        <end position="433"/>
    </location>
</feature>
<keyword evidence="12" id="KW-1185">Reference proteome</keyword>
<dbReference type="InterPro" id="IPR029020">
    <property type="entry name" value="Ammonium/urea_transptr"/>
</dbReference>
<dbReference type="HOGENOM" id="CLU_000445_33_1_5"/>
<feature type="transmembrane region" description="Helical" evidence="8">
    <location>
        <begin position="154"/>
        <end position="174"/>
    </location>
</feature>
<evidence type="ECO:0000256" key="9">
    <source>
        <dbReference type="SAM" id="SignalP"/>
    </source>
</evidence>
<feature type="transmembrane region" description="Helical" evidence="8">
    <location>
        <begin position="354"/>
        <end position="375"/>
    </location>
</feature>
<sequence>MVNARLSRILATASVASVAIAPAVAQDGAPAPDTVFIFNTLLFLIMGMVVMFMSAGFCMLEAGSVRSKNVAAICLKNISLYAIAGLMVWLCGYNLIYGGEAGGYIGSLAVWSADDSAPLDVGYSASSDWFFQMVFVATAASIVSGTLAERIRVWPFFIFTAVLTGFIYPIQASWQWGGGWLSELGFSDFAGSTLVHATGGWAALAGALALGARTGRFTSDGSPVAFYGSSMPLATLGTFILWLGWFGFNGGSQLAMGSISDAVAVSDIFVHTNMAAAAGVVTVLILSTLLLGKINLPMVLNGAIGGLVSITAEPLIPAPLLGTPILTAVIVGSVGGVIVFLTMPLLESLKIDDVVGAIPAHLFCGIWGTLIVPFSNTDISIGAQATGVAANAIFVFGTSLVLWFLLRFTIGIRSSEAEEEIGLDLAETGAPGYDFVPVNVPAE</sequence>
<evidence type="ECO:0000256" key="2">
    <source>
        <dbReference type="ARBA" id="ARBA00005887"/>
    </source>
</evidence>
<feature type="transmembrane region" description="Helical" evidence="8">
    <location>
        <begin position="35"/>
        <end position="57"/>
    </location>
</feature>
<evidence type="ECO:0000256" key="8">
    <source>
        <dbReference type="SAM" id="Phobius"/>
    </source>
</evidence>
<keyword evidence="6 8" id="KW-0472">Membrane</keyword>
<gene>
    <name evidence="11" type="ordered locus">PB2503_13104</name>
</gene>
<reference evidence="12" key="1">
    <citation type="submission" date="2010-08" db="EMBL/GenBank/DDBJ databases">
        <title>Genome sequence of Parvularcula bermudensis HTCC2503.</title>
        <authorList>
            <person name="Kang D.-M."/>
            <person name="Oh H.-M."/>
            <person name="Cho J.-C."/>
        </authorList>
    </citation>
    <scope>NUCLEOTIDE SEQUENCE [LARGE SCALE GENOMIC DNA]</scope>
    <source>
        <strain evidence="12">ATCC BAA-594 / HTCC2503 / KCTC 12087</strain>
    </source>
</reference>
<keyword evidence="3" id="KW-0813">Transport</keyword>
<dbReference type="AlphaFoldDB" id="E0TGP9"/>
<dbReference type="RefSeq" id="WP_013301632.1">
    <property type="nucleotide sequence ID" value="NC_014414.1"/>
</dbReference>
<dbReference type="PANTHER" id="PTHR11730">
    <property type="entry name" value="AMMONIUM TRANSPORTER"/>
    <property type="match status" value="1"/>
</dbReference>
<dbReference type="NCBIfam" id="TIGR03644">
    <property type="entry name" value="marine_trans_1"/>
    <property type="match status" value="1"/>
</dbReference>
<feature type="transmembrane region" description="Helical" evidence="8">
    <location>
        <begin position="129"/>
        <end position="147"/>
    </location>
</feature>
<feature type="transmembrane region" description="Helical" evidence="8">
    <location>
        <begin position="298"/>
        <end position="316"/>
    </location>
</feature>
<protein>
    <submittedName>
        <fullName evidence="11">Ammonium transporter</fullName>
    </submittedName>
</protein>
<feature type="chain" id="PRO_5003140616" evidence="9">
    <location>
        <begin position="26"/>
        <end position="443"/>
    </location>
</feature>
<keyword evidence="4 8" id="KW-0812">Transmembrane</keyword>
<dbReference type="Pfam" id="PF00909">
    <property type="entry name" value="Ammonium_transp"/>
    <property type="match status" value="1"/>
</dbReference>
<feature type="transmembrane region" description="Helical" evidence="8">
    <location>
        <begin position="322"/>
        <end position="342"/>
    </location>
</feature>
<comment type="subcellular location">
    <subcellularLocation>
        <location evidence="1">Membrane</location>
        <topology evidence="1">Multi-pass membrane protein</topology>
    </subcellularLocation>
</comment>
<dbReference type="PANTHER" id="PTHR11730:SF62">
    <property type="entry name" value="AMMONIUM TRANSPORTER SLL1017-RELATED"/>
    <property type="match status" value="1"/>
</dbReference>
<dbReference type="InterPro" id="IPR019879">
    <property type="entry name" value="Ammonium_transptr_marine"/>
</dbReference>
<dbReference type="InterPro" id="IPR024041">
    <property type="entry name" value="NH4_transpt_AmtB-like_dom"/>
</dbReference>
<dbReference type="OrthoDB" id="9814202at2"/>
<keyword evidence="9" id="KW-0732">Signal</keyword>
<proteinExistence type="inferred from homology"/>
<evidence type="ECO:0000259" key="10">
    <source>
        <dbReference type="Pfam" id="PF00909"/>
    </source>
</evidence>
<evidence type="ECO:0000256" key="4">
    <source>
        <dbReference type="ARBA" id="ARBA00022692"/>
    </source>
</evidence>
<comment type="similarity">
    <text evidence="2">Belongs to the ammonia transporter channel (TC 1.A.11.2) family.</text>
</comment>
<accession>E0TGP9</accession>
<feature type="transmembrane region" description="Helical" evidence="8">
    <location>
        <begin position="381"/>
        <end position="406"/>
    </location>
</feature>
<evidence type="ECO:0000313" key="12">
    <source>
        <dbReference type="Proteomes" id="UP000001302"/>
    </source>
</evidence>
<feature type="transmembrane region" description="Helical" evidence="8">
    <location>
        <begin position="224"/>
        <end position="248"/>
    </location>
</feature>
<evidence type="ECO:0000313" key="11">
    <source>
        <dbReference type="EMBL" id="ADM10658.1"/>
    </source>
</evidence>
<evidence type="ECO:0000256" key="1">
    <source>
        <dbReference type="ARBA" id="ARBA00004141"/>
    </source>
</evidence>
<feature type="signal peptide" evidence="9">
    <location>
        <begin position="1"/>
        <end position="25"/>
    </location>
</feature>
<dbReference type="KEGG" id="pbr:PB2503_13104"/>
<dbReference type="eggNOG" id="COG0004">
    <property type="taxonomic scope" value="Bacteria"/>
</dbReference>
<keyword evidence="5 8" id="KW-1133">Transmembrane helix</keyword>
<dbReference type="GO" id="GO:0016020">
    <property type="term" value="C:membrane"/>
    <property type="evidence" value="ECO:0007669"/>
    <property type="project" value="UniProtKB-SubCell"/>
</dbReference>
<name>E0TGP9_PARBH</name>
<dbReference type="PROSITE" id="PS01219">
    <property type="entry name" value="AMMONIUM_TRANSP"/>
    <property type="match status" value="1"/>
</dbReference>
<dbReference type="Proteomes" id="UP000001302">
    <property type="component" value="Chromosome"/>
</dbReference>
<evidence type="ECO:0000256" key="3">
    <source>
        <dbReference type="ARBA" id="ARBA00022448"/>
    </source>
</evidence>
<feature type="transmembrane region" description="Helical" evidence="8">
    <location>
        <begin position="268"/>
        <end position="291"/>
    </location>
</feature>
<organism evidence="11 12">
    <name type="scientific">Parvularcula bermudensis (strain ATCC BAA-594 / HTCC2503 / KCTC 12087)</name>
    <dbReference type="NCBI Taxonomy" id="314260"/>
    <lineage>
        <taxon>Bacteria</taxon>
        <taxon>Pseudomonadati</taxon>
        <taxon>Pseudomonadota</taxon>
        <taxon>Alphaproteobacteria</taxon>
        <taxon>Parvularculales</taxon>
        <taxon>Parvularculaceae</taxon>
        <taxon>Parvularcula</taxon>
    </lineage>
</organism>
<evidence type="ECO:0000256" key="7">
    <source>
        <dbReference type="ARBA" id="ARBA00023177"/>
    </source>
</evidence>
<dbReference type="InterPro" id="IPR018047">
    <property type="entry name" value="Ammonium_transpt_CS"/>
</dbReference>
<dbReference type="Gene3D" id="1.10.3430.10">
    <property type="entry name" value="Ammonium transporter AmtB like domains"/>
    <property type="match status" value="1"/>
</dbReference>
<feature type="transmembrane region" description="Helical" evidence="8">
    <location>
        <begin position="78"/>
        <end position="97"/>
    </location>
</feature>
<dbReference type="GO" id="GO:0097272">
    <property type="term" value="P:ammonium homeostasis"/>
    <property type="evidence" value="ECO:0007669"/>
    <property type="project" value="TreeGrafter"/>
</dbReference>
<reference evidence="11 12" key="2">
    <citation type="journal article" date="2011" name="J. Bacteriol.">
        <title>Complete genome sequence of strain HTCC2503T of Parvularcula bermudensis, the type species of the order "Parvularculales" in the class Alphaproteobacteria.</title>
        <authorList>
            <person name="Oh H.M."/>
            <person name="Kang I."/>
            <person name="Vergin K.L."/>
            <person name="Kang D."/>
            <person name="Rhee K.H."/>
            <person name="Giovannoni S.J."/>
            <person name="Cho J.C."/>
        </authorList>
    </citation>
    <scope>NUCLEOTIDE SEQUENCE [LARGE SCALE GENOMIC DNA]</scope>
    <source>
        <strain evidence="12">ATCC BAA-594 / HTCC2503 / KCTC 12087</strain>
    </source>
</reference>
<dbReference type="STRING" id="314260.PB2503_13104"/>